<dbReference type="CDD" id="cd07182">
    <property type="entry name" value="RNase_HII_bacteria_HII_like"/>
    <property type="match status" value="1"/>
</dbReference>
<dbReference type="PROSITE" id="PS51975">
    <property type="entry name" value="RNASE_H_2"/>
    <property type="match status" value="1"/>
</dbReference>
<evidence type="ECO:0000256" key="10">
    <source>
        <dbReference type="ARBA" id="ARBA00022723"/>
    </source>
</evidence>
<dbReference type="InterPro" id="IPR022898">
    <property type="entry name" value="RNase_HII"/>
</dbReference>
<keyword evidence="13 14" id="KW-0464">Manganese</keyword>
<comment type="cofactor">
    <cofactor evidence="14 15">
        <name>Mn(2+)</name>
        <dbReference type="ChEBI" id="CHEBI:29035"/>
    </cofactor>
    <cofactor evidence="14 15">
        <name>Mg(2+)</name>
        <dbReference type="ChEBI" id="CHEBI:18420"/>
    </cofactor>
    <text evidence="14 15">Manganese or magnesium. Binds 1 divalent metal ion per monomer in the absence of substrate. May bind a second metal ion after substrate binding.</text>
</comment>
<evidence type="ECO:0000256" key="12">
    <source>
        <dbReference type="ARBA" id="ARBA00022801"/>
    </source>
</evidence>
<evidence type="ECO:0000256" key="9">
    <source>
        <dbReference type="ARBA" id="ARBA00022722"/>
    </source>
</evidence>
<dbReference type="FunFam" id="3.30.420.10:FF:000006">
    <property type="entry name" value="Ribonuclease HII"/>
    <property type="match status" value="1"/>
</dbReference>
<evidence type="ECO:0000259" key="17">
    <source>
        <dbReference type="PROSITE" id="PS51975"/>
    </source>
</evidence>
<dbReference type="InterPro" id="IPR012337">
    <property type="entry name" value="RNaseH-like_sf"/>
</dbReference>
<evidence type="ECO:0000256" key="6">
    <source>
        <dbReference type="ARBA" id="ARBA00012180"/>
    </source>
</evidence>
<keyword evidence="9 14" id="KW-0540">Nuclease</keyword>
<dbReference type="GO" id="GO:0006298">
    <property type="term" value="P:mismatch repair"/>
    <property type="evidence" value="ECO:0007669"/>
    <property type="project" value="TreeGrafter"/>
</dbReference>
<gene>
    <name evidence="14" type="primary">rnhB</name>
    <name evidence="18" type="ORF">FD06_GL000605</name>
</gene>
<dbReference type="GO" id="GO:0030145">
    <property type="term" value="F:manganese ion binding"/>
    <property type="evidence" value="ECO:0007669"/>
    <property type="project" value="UniProtKB-UniRule"/>
</dbReference>
<evidence type="ECO:0000256" key="13">
    <source>
        <dbReference type="ARBA" id="ARBA00023211"/>
    </source>
</evidence>
<dbReference type="EMBL" id="AYYQ01000035">
    <property type="protein sequence ID" value="KRM67885.1"/>
    <property type="molecule type" value="Genomic_DNA"/>
</dbReference>
<reference evidence="18 19" key="1">
    <citation type="journal article" date="2015" name="Genome Announc.">
        <title>Expanding the biotechnology potential of lactobacilli through comparative genomics of 213 strains and associated genera.</title>
        <authorList>
            <person name="Sun Z."/>
            <person name="Harris H.M."/>
            <person name="McCann A."/>
            <person name="Guo C."/>
            <person name="Argimon S."/>
            <person name="Zhang W."/>
            <person name="Yang X."/>
            <person name="Jeffery I.B."/>
            <person name="Cooney J.C."/>
            <person name="Kagawa T.F."/>
            <person name="Liu W."/>
            <person name="Song Y."/>
            <person name="Salvetti E."/>
            <person name="Wrobel A."/>
            <person name="Rasinkangas P."/>
            <person name="Parkhill J."/>
            <person name="Rea M.C."/>
            <person name="O'Sullivan O."/>
            <person name="Ritari J."/>
            <person name="Douillard F.P."/>
            <person name="Paul Ross R."/>
            <person name="Yang R."/>
            <person name="Briner A.E."/>
            <person name="Felis G.E."/>
            <person name="de Vos W.M."/>
            <person name="Barrangou R."/>
            <person name="Klaenhammer T.R."/>
            <person name="Caufield P.W."/>
            <person name="Cui Y."/>
            <person name="Zhang H."/>
            <person name="O'Toole P.W."/>
        </authorList>
    </citation>
    <scope>NUCLEOTIDE SEQUENCE [LARGE SCALE GENOMIC DNA]</scope>
    <source>
        <strain evidence="18 19">DSM 23829</strain>
    </source>
</reference>
<feature type="binding site" evidence="14 15">
    <location>
        <position position="78"/>
    </location>
    <ligand>
        <name>a divalent metal cation</name>
        <dbReference type="ChEBI" id="CHEBI:60240"/>
    </ligand>
</feature>
<evidence type="ECO:0000313" key="19">
    <source>
        <dbReference type="Proteomes" id="UP000052012"/>
    </source>
</evidence>
<evidence type="ECO:0000256" key="1">
    <source>
        <dbReference type="ARBA" id="ARBA00000077"/>
    </source>
</evidence>
<accession>A0A0R2ALN5</accession>
<dbReference type="OrthoDB" id="9803420at2"/>
<dbReference type="SUPFAM" id="SSF53098">
    <property type="entry name" value="Ribonuclease H-like"/>
    <property type="match status" value="1"/>
</dbReference>
<dbReference type="GO" id="GO:0005737">
    <property type="term" value="C:cytoplasm"/>
    <property type="evidence" value="ECO:0007669"/>
    <property type="project" value="UniProtKB-SubCell"/>
</dbReference>
<comment type="caution">
    <text evidence="18">The sequence shown here is derived from an EMBL/GenBank/DDBJ whole genome shotgun (WGS) entry which is preliminary data.</text>
</comment>
<comment type="similarity">
    <text evidence="5 14 16">Belongs to the RNase HII family.</text>
</comment>
<keyword evidence="19" id="KW-1185">Reference proteome</keyword>
<dbReference type="GO" id="GO:0004523">
    <property type="term" value="F:RNA-DNA hybrid ribonuclease activity"/>
    <property type="evidence" value="ECO:0007669"/>
    <property type="project" value="UniProtKB-UniRule"/>
</dbReference>
<comment type="cofactor">
    <cofactor evidence="2">
        <name>Mg(2+)</name>
        <dbReference type="ChEBI" id="CHEBI:18420"/>
    </cofactor>
</comment>
<dbReference type="GO" id="GO:0043137">
    <property type="term" value="P:DNA replication, removal of RNA primer"/>
    <property type="evidence" value="ECO:0007669"/>
    <property type="project" value="TreeGrafter"/>
</dbReference>
<dbReference type="EC" id="3.1.26.4" evidence="6 14"/>
<feature type="binding site" evidence="14 15">
    <location>
        <position position="79"/>
    </location>
    <ligand>
        <name>a divalent metal cation</name>
        <dbReference type="ChEBI" id="CHEBI:60240"/>
    </ligand>
</feature>
<name>A0A0R2ALN5_9LACO</name>
<dbReference type="RefSeq" id="WP_056966944.1">
    <property type="nucleotide sequence ID" value="NZ_AYYQ01000035.1"/>
</dbReference>
<evidence type="ECO:0000256" key="14">
    <source>
        <dbReference type="HAMAP-Rule" id="MF_00052"/>
    </source>
</evidence>
<dbReference type="InterPro" id="IPR036397">
    <property type="entry name" value="RNaseH_sf"/>
</dbReference>
<dbReference type="Pfam" id="PF01351">
    <property type="entry name" value="RNase_HII"/>
    <property type="match status" value="1"/>
</dbReference>
<comment type="subcellular location">
    <subcellularLocation>
        <location evidence="4 14">Cytoplasm</location>
    </subcellularLocation>
</comment>
<evidence type="ECO:0000256" key="11">
    <source>
        <dbReference type="ARBA" id="ARBA00022759"/>
    </source>
</evidence>
<keyword evidence="10 14" id="KW-0479">Metal-binding</keyword>
<dbReference type="Gene3D" id="3.30.420.10">
    <property type="entry name" value="Ribonuclease H-like superfamily/Ribonuclease H"/>
    <property type="match status" value="1"/>
</dbReference>
<evidence type="ECO:0000256" key="4">
    <source>
        <dbReference type="ARBA" id="ARBA00004496"/>
    </source>
</evidence>
<dbReference type="AlphaFoldDB" id="A0A0R2ALN5"/>
<dbReference type="STRING" id="1423781.FD06_GL000605"/>
<feature type="domain" description="RNase H type-2" evidence="17">
    <location>
        <begin position="72"/>
        <end position="257"/>
    </location>
</feature>
<evidence type="ECO:0000256" key="5">
    <source>
        <dbReference type="ARBA" id="ARBA00007383"/>
    </source>
</evidence>
<protein>
    <recommendedName>
        <fullName evidence="7 14">Ribonuclease HII</fullName>
        <shortName evidence="14">RNase HII</shortName>
        <ecNumber evidence="6 14">3.1.26.4</ecNumber>
    </recommendedName>
</protein>
<evidence type="ECO:0000256" key="7">
    <source>
        <dbReference type="ARBA" id="ARBA00019179"/>
    </source>
</evidence>
<dbReference type="NCBIfam" id="NF000595">
    <property type="entry name" value="PRK00015.1-3"/>
    <property type="match status" value="1"/>
</dbReference>
<proteinExistence type="inferred from homology"/>
<dbReference type="InterPro" id="IPR001352">
    <property type="entry name" value="RNase_HII/HIII"/>
</dbReference>
<dbReference type="Proteomes" id="UP000052012">
    <property type="component" value="Unassembled WGS sequence"/>
</dbReference>
<dbReference type="PATRIC" id="fig|1423781.4.peg.618"/>
<dbReference type="GO" id="GO:0003723">
    <property type="term" value="F:RNA binding"/>
    <property type="evidence" value="ECO:0007669"/>
    <property type="project" value="UniProtKB-UniRule"/>
</dbReference>
<comment type="function">
    <text evidence="3 14 16">Endonuclease that specifically degrades the RNA of RNA-DNA hybrids.</text>
</comment>
<sequence length="257" mass="29014">MNKLTIKEIKNKLLEVDTLDDDFLLEIKKDERVGVQKLFNSKLTQLKHLQSLKAAFKERFVYEKSFWQQGKTMIAGVDEVGRGPLAGPVVSCAIILPHDFNLYQVNDSKQLSPSVRKSLYQKIINNCVAYGIGIADNNVIDDINIYEATRVAMKQAVNNLKVTPDEVIVDAMDIDVPIHQTKLIKGDAKSVSISAASIVAKVFRDNIMDEYARKYPEYDFKHNAGYGTKKHLDALNKFGITSIHRKTFSPVTKIINR</sequence>
<evidence type="ECO:0000256" key="2">
    <source>
        <dbReference type="ARBA" id="ARBA00001946"/>
    </source>
</evidence>
<dbReference type="InterPro" id="IPR024567">
    <property type="entry name" value="RNase_HII/HIII_dom"/>
</dbReference>
<dbReference type="HAMAP" id="MF_00052_B">
    <property type="entry name" value="RNase_HII_B"/>
    <property type="match status" value="1"/>
</dbReference>
<evidence type="ECO:0000256" key="3">
    <source>
        <dbReference type="ARBA" id="ARBA00004065"/>
    </source>
</evidence>
<keyword evidence="8 14" id="KW-0963">Cytoplasm</keyword>
<dbReference type="PANTHER" id="PTHR10954">
    <property type="entry name" value="RIBONUCLEASE H2 SUBUNIT A"/>
    <property type="match status" value="1"/>
</dbReference>
<organism evidence="18 19">
    <name type="scientific">Apilactobacillus ozensis DSM 23829 = JCM 17196</name>
    <dbReference type="NCBI Taxonomy" id="1423781"/>
    <lineage>
        <taxon>Bacteria</taxon>
        <taxon>Bacillati</taxon>
        <taxon>Bacillota</taxon>
        <taxon>Bacilli</taxon>
        <taxon>Lactobacillales</taxon>
        <taxon>Lactobacillaceae</taxon>
        <taxon>Apilactobacillus</taxon>
    </lineage>
</organism>
<evidence type="ECO:0000313" key="18">
    <source>
        <dbReference type="EMBL" id="KRM67885.1"/>
    </source>
</evidence>
<feature type="binding site" evidence="14 15">
    <location>
        <position position="170"/>
    </location>
    <ligand>
        <name>a divalent metal cation</name>
        <dbReference type="ChEBI" id="CHEBI:60240"/>
    </ligand>
</feature>
<evidence type="ECO:0000256" key="8">
    <source>
        <dbReference type="ARBA" id="ARBA00022490"/>
    </source>
</evidence>
<keyword evidence="12 14" id="KW-0378">Hydrolase</keyword>
<dbReference type="PANTHER" id="PTHR10954:SF18">
    <property type="entry name" value="RIBONUCLEASE HII"/>
    <property type="match status" value="1"/>
</dbReference>
<keyword evidence="11 14" id="KW-0255">Endonuclease</keyword>
<evidence type="ECO:0000256" key="16">
    <source>
        <dbReference type="RuleBase" id="RU003515"/>
    </source>
</evidence>
<dbReference type="GO" id="GO:0032299">
    <property type="term" value="C:ribonuclease H2 complex"/>
    <property type="evidence" value="ECO:0007669"/>
    <property type="project" value="TreeGrafter"/>
</dbReference>
<comment type="catalytic activity">
    <reaction evidence="1 14 15 16">
        <text>Endonucleolytic cleavage to 5'-phosphomonoester.</text>
        <dbReference type="EC" id="3.1.26.4"/>
    </reaction>
</comment>
<dbReference type="NCBIfam" id="NF000594">
    <property type="entry name" value="PRK00015.1-1"/>
    <property type="match status" value="1"/>
</dbReference>
<evidence type="ECO:0000256" key="15">
    <source>
        <dbReference type="PROSITE-ProRule" id="PRU01319"/>
    </source>
</evidence>